<proteinExistence type="predicted"/>
<dbReference type="EMBL" id="SRHE01000026">
    <property type="protein sequence ID" value="TWW12238.1"/>
    <property type="molecule type" value="Genomic_DNA"/>
</dbReference>
<comment type="caution">
    <text evidence="1">The sequence shown here is derived from an EMBL/GenBank/DDBJ whole genome shotgun (WGS) entry which is preliminary data.</text>
</comment>
<reference evidence="1 2" key="1">
    <citation type="submission" date="2019-08" db="EMBL/GenBank/DDBJ databases">
        <title>100 year-old enigma solved: identification of Planctomyces bekefii, the type genus and species of the phylum Planctomycetes.</title>
        <authorList>
            <person name="Svetlana D.N."/>
            <person name="Overmann J."/>
        </authorList>
    </citation>
    <scope>NUCLEOTIDE SEQUENCE [LARGE SCALE GENOMIC DNA]</scope>
    <source>
        <strain evidence="1">Phe10_nw2017</strain>
    </source>
</reference>
<dbReference type="Proteomes" id="UP000321083">
    <property type="component" value="Unassembled WGS sequence"/>
</dbReference>
<reference evidence="1 2" key="2">
    <citation type="submission" date="2019-08" db="EMBL/GenBank/DDBJ databases">
        <authorList>
            <person name="Henke P."/>
        </authorList>
    </citation>
    <scope>NUCLEOTIDE SEQUENCE [LARGE SCALE GENOMIC DNA]</scope>
    <source>
        <strain evidence="1">Phe10_nw2017</strain>
    </source>
</reference>
<sequence length="50" mass="5287">MEQFQAVAVLRVPVMDAVLESGFPMTPGCERSGVLTAGGYGERSGFSDVH</sequence>
<protein>
    <submittedName>
        <fullName evidence="1">Uncharacterized protein</fullName>
    </submittedName>
</protein>
<evidence type="ECO:0000313" key="1">
    <source>
        <dbReference type="EMBL" id="TWW12238.1"/>
    </source>
</evidence>
<gene>
    <name evidence="1" type="ORF">E3A20_02630</name>
</gene>
<evidence type="ECO:0000313" key="2">
    <source>
        <dbReference type="Proteomes" id="UP000321083"/>
    </source>
</evidence>
<keyword evidence="2" id="KW-1185">Reference proteome</keyword>
<accession>A0A5C6MBK4</accession>
<name>A0A5C6MBK4_9PLAN</name>
<dbReference type="AlphaFoldDB" id="A0A5C6MBK4"/>
<organism evidence="1 2">
    <name type="scientific">Planctomyces bekefii</name>
    <dbReference type="NCBI Taxonomy" id="1653850"/>
    <lineage>
        <taxon>Bacteria</taxon>
        <taxon>Pseudomonadati</taxon>
        <taxon>Planctomycetota</taxon>
        <taxon>Planctomycetia</taxon>
        <taxon>Planctomycetales</taxon>
        <taxon>Planctomycetaceae</taxon>
        <taxon>Planctomyces</taxon>
    </lineage>
</organism>